<dbReference type="Proteomes" id="UP000824120">
    <property type="component" value="Chromosome 1"/>
</dbReference>
<keyword evidence="2" id="KW-1185">Reference proteome</keyword>
<name>A0A9J6B0J9_SOLCO</name>
<evidence type="ECO:0000313" key="2">
    <source>
        <dbReference type="Proteomes" id="UP000824120"/>
    </source>
</evidence>
<organism evidence="1 2">
    <name type="scientific">Solanum commersonii</name>
    <name type="common">Commerson's wild potato</name>
    <name type="synonym">Commerson's nightshade</name>
    <dbReference type="NCBI Taxonomy" id="4109"/>
    <lineage>
        <taxon>Eukaryota</taxon>
        <taxon>Viridiplantae</taxon>
        <taxon>Streptophyta</taxon>
        <taxon>Embryophyta</taxon>
        <taxon>Tracheophyta</taxon>
        <taxon>Spermatophyta</taxon>
        <taxon>Magnoliopsida</taxon>
        <taxon>eudicotyledons</taxon>
        <taxon>Gunneridae</taxon>
        <taxon>Pentapetalae</taxon>
        <taxon>asterids</taxon>
        <taxon>lamiids</taxon>
        <taxon>Solanales</taxon>
        <taxon>Solanaceae</taxon>
        <taxon>Solanoideae</taxon>
        <taxon>Solaneae</taxon>
        <taxon>Solanum</taxon>
    </lineage>
</organism>
<comment type="caution">
    <text evidence="1">The sequence shown here is derived from an EMBL/GenBank/DDBJ whole genome shotgun (WGS) entry which is preliminary data.</text>
</comment>
<gene>
    <name evidence="1" type="ORF">H5410_001913</name>
</gene>
<reference evidence="1 2" key="1">
    <citation type="submission" date="2020-09" db="EMBL/GenBank/DDBJ databases">
        <title>De no assembly of potato wild relative species, Solanum commersonii.</title>
        <authorList>
            <person name="Cho K."/>
        </authorList>
    </citation>
    <scope>NUCLEOTIDE SEQUENCE [LARGE SCALE GENOMIC DNA]</scope>
    <source>
        <strain evidence="1">LZ3.2</strain>
        <tissue evidence="1">Leaf</tissue>
    </source>
</reference>
<sequence>MGWPLSLAGWACEASDPNEAGPNSLIPKGPKKLCPTLLSSRVGLGQLNWSSPFWQLYLR</sequence>
<proteinExistence type="predicted"/>
<accession>A0A9J6B0J9</accession>
<evidence type="ECO:0000313" key="1">
    <source>
        <dbReference type="EMBL" id="KAG5630196.1"/>
    </source>
</evidence>
<protein>
    <submittedName>
        <fullName evidence="1">Uncharacterized protein</fullName>
    </submittedName>
</protein>
<dbReference type="EMBL" id="JACXVP010000001">
    <property type="protein sequence ID" value="KAG5630196.1"/>
    <property type="molecule type" value="Genomic_DNA"/>
</dbReference>
<dbReference type="AlphaFoldDB" id="A0A9J6B0J9"/>